<accession>A0ABT5TXF2</accession>
<evidence type="ECO:0000313" key="5">
    <source>
        <dbReference type="EMBL" id="MDD9206746.1"/>
    </source>
</evidence>
<dbReference type="PROSITE" id="PS50949">
    <property type="entry name" value="HTH_GNTR"/>
    <property type="match status" value="1"/>
</dbReference>
<organism evidence="5 6">
    <name type="scientific">Georgenia halotolerans</name>
    <dbReference type="NCBI Taxonomy" id="3028317"/>
    <lineage>
        <taxon>Bacteria</taxon>
        <taxon>Bacillati</taxon>
        <taxon>Actinomycetota</taxon>
        <taxon>Actinomycetes</taxon>
        <taxon>Micrococcales</taxon>
        <taxon>Bogoriellaceae</taxon>
        <taxon>Georgenia</taxon>
    </lineage>
</organism>
<dbReference type="Pfam" id="PF07729">
    <property type="entry name" value="FCD"/>
    <property type="match status" value="1"/>
</dbReference>
<dbReference type="SUPFAM" id="SSF46785">
    <property type="entry name" value="Winged helix' DNA-binding domain"/>
    <property type="match status" value="1"/>
</dbReference>
<dbReference type="EMBL" id="JARACI010000965">
    <property type="protein sequence ID" value="MDD9206746.1"/>
    <property type="molecule type" value="Genomic_DNA"/>
</dbReference>
<comment type="caution">
    <text evidence="5">The sequence shown here is derived from an EMBL/GenBank/DDBJ whole genome shotgun (WGS) entry which is preliminary data.</text>
</comment>
<keyword evidence="3" id="KW-0804">Transcription</keyword>
<keyword evidence="2" id="KW-0238">DNA-binding</keyword>
<dbReference type="InterPro" id="IPR000524">
    <property type="entry name" value="Tscrpt_reg_HTH_GntR"/>
</dbReference>
<dbReference type="InterPro" id="IPR011711">
    <property type="entry name" value="GntR_C"/>
</dbReference>
<evidence type="ECO:0000256" key="1">
    <source>
        <dbReference type="ARBA" id="ARBA00023015"/>
    </source>
</evidence>
<dbReference type="InterPro" id="IPR008920">
    <property type="entry name" value="TF_FadR/GntR_C"/>
</dbReference>
<sequence>MSELYEPLRPPAPLREQVYESLEELILDGRLRSGQRLVESELAAQLGVSRGPIREALQHLERDGWLEVRPRQGTYVREPQEHELEDYFWARTLLEVEAAGRAARRVAVDPEAAEQGVQRLRHLIDTSRQLVAGLPDKASAELPSEQADRRRRYRENSRQFHYAVGGLAGSGALVELLEYLGKRTRWYFSSLTYNSRLHEHEDMLEAIANGDEPRARDLMRQHMDSMSTMSVQAMRERARD</sequence>
<dbReference type="SMART" id="SM00345">
    <property type="entry name" value="HTH_GNTR"/>
    <property type="match status" value="1"/>
</dbReference>
<name>A0ABT5TXF2_9MICO</name>
<evidence type="ECO:0000259" key="4">
    <source>
        <dbReference type="PROSITE" id="PS50949"/>
    </source>
</evidence>
<keyword evidence="1" id="KW-0805">Transcription regulation</keyword>
<dbReference type="Gene3D" id="1.10.10.10">
    <property type="entry name" value="Winged helix-like DNA-binding domain superfamily/Winged helix DNA-binding domain"/>
    <property type="match status" value="1"/>
</dbReference>
<dbReference type="Proteomes" id="UP001165561">
    <property type="component" value="Unassembled WGS sequence"/>
</dbReference>
<dbReference type="PRINTS" id="PR00035">
    <property type="entry name" value="HTHGNTR"/>
</dbReference>
<proteinExistence type="predicted"/>
<feature type="domain" description="HTH gntR-type" evidence="4">
    <location>
        <begin position="12"/>
        <end position="79"/>
    </location>
</feature>
<keyword evidence="6" id="KW-1185">Reference proteome</keyword>
<dbReference type="SMART" id="SM00895">
    <property type="entry name" value="FCD"/>
    <property type="match status" value="1"/>
</dbReference>
<gene>
    <name evidence="5" type="ORF">PU560_09745</name>
</gene>
<evidence type="ECO:0000256" key="2">
    <source>
        <dbReference type="ARBA" id="ARBA00023125"/>
    </source>
</evidence>
<reference evidence="5" key="1">
    <citation type="submission" date="2023-02" db="EMBL/GenBank/DDBJ databases">
        <title>Georgenia sp.10Sc9-8, isolated from a soil sample collected from the Taklamakan desert.</title>
        <authorList>
            <person name="Liu S."/>
        </authorList>
    </citation>
    <scope>NUCLEOTIDE SEQUENCE</scope>
    <source>
        <strain evidence="5">10Sc9-8</strain>
    </source>
</reference>
<dbReference type="SUPFAM" id="SSF48008">
    <property type="entry name" value="GntR ligand-binding domain-like"/>
    <property type="match status" value="1"/>
</dbReference>
<dbReference type="PANTHER" id="PTHR43537">
    <property type="entry name" value="TRANSCRIPTIONAL REGULATOR, GNTR FAMILY"/>
    <property type="match status" value="1"/>
</dbReference>
<dbReference type="Gene3D" id="1.20.120.530">
    <property type="entry name" value="GntR ligand-binding domain-like"/>
    <property type="match status" value="1"/>
</dbReference>
<dbReference type="InterPro" id="IPR036390">
    <property type="entry name" value="WH_DNA-bd_sf"/>
</dbReference>
<dbReference type="CDD" id="cd07377">
    <property type="entry name" value="WHTH_GntR"/>
    <property type="match status" value="1"/>
</dbReference>
<dbReference type="PANTHER" id="PTHR43537:SF45">
    <property type="entry name" value="GNTR FAMILY REGULATORY PROTEIN"/>
    <property type="match status" value="1"/>
</dbReference>
<dbReference type="InterPro" id="IPR036388">
    <property type="entry name" value="WH-like_DNA-bd_sf"/>
</dbReference>
<evidence type="ECO:0000313" key="6">
    <source>
        <dbReference type="Proteomes" id="UP001165561"/>
    </source>
</evidence>
<protein>
    <submittedName>
        <fullName evidence="5">GntR family transcriptional regulator</fullName>
    </submittedName>
</protein>
<dbReference type="Pfam" id="PF00392">
    <property type="entry name" value="GntR"/>
    <property type="match status" value="1"/>
</dbReference>
<evidence type="ECO:0000256" key="3">
    <source>
        <dbReference type="ARBA" id="ARBA00023163"/>
    </source>
</evidence>